<accession>A0ABY6JHR7</accession>
<dbReference type="Pfam" id="PF01850">
    <property type="entry name" value="PIN"/>
    <property type="match status" value="1"/>
</dbReference>
<comment type="similarity">
    <text evidence="7">Belongs to the PINc/VapC protein family.</text>
</comment>
<evidence type="ECO:0000256" key="2">
    <source>
        <dbReference type="ARBA" id="ARBA00022649"/>
    </source>
</evidence>
<dbReference type="InterPro" id="IPR002716">
    <property type="entry name" value="PIN_dom"/>
</dbReference>
<reference evidence="9 10" key="1">
    <citation type="submission" date="2021-05" db="EMBL/GenBank/DDBJ databases">
        <title>Isolation, identification, and the growth promoting effects of Pantoea dispersa strain YSD J2 from the aboveground leaves of Cyperus esculentus L.Var. Sativus.</title>
        <authorList>
            <person name="Wang S."/>
            <person name="Tang X.M."/>
            <person name="Huang Y.N."/>
        </authorList>
    </citation>
    <scope>NUCLEOTIDE SEQUENCE [LARGE SCALE GENOMIC DNA]</scope>
    <source>
        <strain evidence="10">YSD YN2</strain>
    </source>
</reference>
<dbReference type="Gene3D" id="3.40.50.1010">
    <property type="entry name" value="5'-nuclease"/>
    <property type="match status" value="1"/>
</dbReference>
<dbReference type="InterPro" id="IPR029060">
    <property type="entry name" value="PIN-like_dom_sf"/>
</dbReference>
<comment type="cofactor">
    <cofactor evidence="1">
        <name>Mg(2+)</name>
        <dbReference type="ChEBI" id="CHEBI:18420"/>
    </cofactor>
</comment>
<organism evidence="9 10">
    <name type="scientific">Siccibacter colletis</name>
    <dbReference type="NCBI Taxonomy" id="1505757"/>
    <lineage>
        <taxon>Bacteria</taxon>
        <taxon>Pseudomonadati</taxon>
        <taxon>Pseudomonadota</taxon>
        <taxon>Gammaproteobacteria</taxon>
        <taxon>Enterobacterales</taxon>
        <taxon>Enterobacteriaceae</taxon>
        <taxon>Siccibacter</taxon>
    </lineage>
</organism>
<keyword evidence="10" id="KW-1185">Reference proteome</keyword>
<evidence type="ECO:0000256" key="6">
    <source>
        <dbReference type="ARBA" id="ARBA00022842"/>
    </source>
</evidence>
<protein>
    <submittedName>
        <fullName evidence="9">Type II toxin-antitoxin system VapC family toxin</fullName>
    </submittedName>
</protein>
<evidence type="ECO:0000313" key="10">
    <source>
        <dbReference type="Proteomes" id="UP001156318"/>
    </source>
</evidence>
<keyword evidence="2" id="KW-1277">Toxin-antitoxin system</keyword>
<keyword evidence="4" id="KW-0479">Metal-binding</keyword>
<evidence type="ECO:0000256" key="5">
    <source>
        <dbReference type="ARBA" id="ARBA00022801"/>
    </source>
</evidence>
<evidence type="ECO:0000259" key="8">
    <source>
        <dbReference type="Pfam" id="PF01850"/>
    </source>
</evidence>
<evidence type="ECO:0000256" key="7">
    <source>
        <dbReference type="ARBA" id="ARBA00038093"/>
    </source>
</evidence>
<proteinExistence type="inferred from homology"/>
<keyword evidence="6" id="KW-0460">Magnesium</keyword>
<evidence type="ECO:0000256" key="4">
    <source>
        <dbReference type="ARBA" id="ARBA00022723"/>
    </source>
</evidence>
<dbReference type="PANTHER" id="PTHR33653">
    <property type="entry name" value="RIBONUCLEASE VAPC2"/>
    <property type="match status" value="1"/>
</dbReference>
<dbReference type="EMBL" id="CP074352">
    <property type="protein sequence ID" value="UYU32001.1"/>
    <property type="molecule type" value="Genomic_DNA"/>
</dbReference>
<feature type="domain" description="PIN" evidence="8">
    <location>
        <begin position="6"/>
        <end position="111"/>
    </location>
</feature>
<gene>
    <name evidence="9" type="ORF">KFZ77_00350</name>
</gene>
<keyword evidence="5" id="KW-0378">Hydrolase</keyword>
<dbReference type="SUPFAM" id="SSF88723">
    <property type="entry name" value="PIN domain-like"/>
    <property type="match status" value="1"/>
</dbReference>
<evidence type="ECO:0000256" key="1">
    <source>
        <dbReference type="ARBA" id="ARBA00001946"/>
    </source>
</evidence>
<sequence length="124" mass="13749">MEGVAVFDTNILIDLFSGHQQAAEVMEQYPINRGISLMTWIEVMVGAKKHGQEIRTREVLEAFDVLPISAAVAERSVMIRQQHGMKLPDAIILATAQVNSRLLVTRNSKDFAGISGVTIPYNLR</sequence>
<name>A0ABY6JHR7_9ENTR</name>
<dbReference type="InterPro" id="IPR050556">
    <property type="entry name" value="Type_II_TA_system_RNase"/>
</dbReference>
<dbReference type="PANTHER" id="PTHR33653:SF1">
    <property type="entry name" value="RIBONUCLEASE VAPC2"/>
    <property type="match status" value="1"/>
</dbReference>
<dbReference type="CDD" id="cd18737">
    <property type="entry name" value="PIN_VapC4-5_FitB-like"/>
    <property type="match status" value="1"/>
</dbReference>
<keyword evidence="3" id="KW-0540">Nuclease</keyword>
<evidence type="ECO:0000313" key="9">
    <source>
        <dbReference type="EMBL" id="UYU32001.1"/>
    </source>
</evidence>
<dbReference type="RefSeq" id="WP_264385143.1">
    <property type="nucleotide sequence ID" value="NZ_CP074352.1"/>
</dbReference>
<dbReference type="Proteomes" id="UP001156318">
    <property type="component" value="Chromosome"/>
</dbReference>
<evidence type="ECO:0000256" key="3">
    <source>
        <dbReference type="ARBA" id="ARBA00022722"/>
    </source>
</evidence>